<dbReference type="SUPFAM" id="SSF52743">
    <property type="entry name" value="Subtilisin-like"/>
    <property type="match status" value="1"/>
</dbReference>
<evidence type="ECO:0000256" key="7">
    <source>
        <dbReference type="RuleBase" id="RU003355"/>
    </source>
</evidence>
<feature type="chain" id="PRO_5002475773" evidence="8">
    <location>
        <begin position="23"/>
        <end position="833"/>
    </location>
</feature>
<dbReference type="SUPFAM" id="SSF49785">
    <property type="entry name" value="Galactose-binding domain-like"/>
    <property type="match status" value="1"/>
</dbReference>
<evidence type="ECO:0000259" key="9">
    <source>
        <dbReference type="PROSITE" id="PS50093"/>
    </source>
</evidence>
<dbReference type="CDD" id="cd07473">
    <property type="entry name" value="Peptidases_S8_Subtilisin_like"/>
    <property type="match status" value="1"/>
</dbReference>
<dbReference type="InterPro" id="IPR022398">
    <property type="entry name" value="Peptidase_S8_His-AS"/>
</dbReference>
<reference evidence="11 12" key="1">
    <citation type="journal article" date="2015" name="BMC Genomics">
        <title>Genome mining reveals unlocked bioactive potential of marine Gram-negative bacteria.</title>
        <authorList>
            <person name="Machado H."/>
            <person name="Sonnenschein E.C."/>
            <person name="Melchiorsen J."/>
            <person name="Gram L."/>
        </authorList>
    </citation>
    <scope>NUCLEOTIDE SEQUENCE [LARGE SCALE GENOMIC DNA]</scope>
    <source>
        <strain evidence="11 12">S2471</strain>
    </source>
</reference>
<keyword evidence="8" id="KW-0732">Signal</keyword>
<dbReference type="InterPro" id="IPR002884">
    <property type="entry name" value="P_dom"/>
</dbReference>
<dbReference type="GO" id="GO:0006508">
    <property type="term" value="P:proteolysis"/>
    <property type="evidence" value="ECO:0007669"/>
    <property type="project" value="UniProtKB-KW"/>
</dbReference>
<evidence type="ECO:0000256" key="5">
    <source>
        <dbReference type="PIRSR" id="PIRSR615500-1"/>
    </source>
</evidence>
<evidence type="ECO:0000256" key="1">
    <source>
        <dbReference type="ARBA" id="ARBA00011073"/>
    </source>
</evidence>
<dbReference type="InterPro" id="IPR008979">
    <property type="entry name" value="Galactose-bd-like_sf"/>
</dbReference>
<feature type="domain" description="P/Homo B" evidence="10">
    <location>
        <begin position="542"/>
        <end position="670"/>
    </location>
</feature>
<protein>
    <submittedName>
        <fullName evidence="11">Peptidase S8</fullName>
    </submittedName>
</protein>
<name>A0A0F4QNY3_9GAMM</name>
<dbReference type="Pfam" id="PF18911">
    <property type="entry name" value="PKD_4"/>
    <property type="match status" value="1"/>
</dbReference>
<feature type="signal peptide" evidence="8">
    <location>
        <begin position="1"/>
        <end position="22"/>
    </location>
</feature>
<evidence type="ECO:0000256" key="6">
    <source>
        <dbReference type="PROSITE-ProRule" id="PRU01240"/>
    </source>
</evidence>
<dbReference type="Gene3D" id="3.30.70.80">
    <property type="entry name" value="Peptidase S8 propeptide/proteinase inhibitor I9"/>
    <property type="match status" value="1"/>
</dbReference>
<dbReference type="PROSITE" id="PS00138">
    <property type="entry name" value="SUBTILASE_SER"/>
    <property type="match status" value="1"/>
</dbReference>
<proteinExistence type="inferred from homology"/>
<dbReference type="Gene3D" id="2.60.40.10">
    <property type="entry name" value="Immunoglobulins"/>
    <property type="match status" value="1"/>
</dbReference>
<accession>A0A0F4QNY3</accession>
<dbReference type="SUPFAM" id="SSF54897">
    <property type="entry name" value="Protease propeptides/inhibitors"/>
    <property type="match status" value="1"/>
</dbReference>
<dbReference type="InterPro" id="IPR036852">
    <property type="entry name" value="Peptidase_S8/S53_dom_sf"/>
</dbReference>
<gene>
    <name evidence="11" type="ORF">TW77_11305</name>
</gene>
<comment type="caution">
    <text evidence="11">The sequence shown here is derived from an EMBL/GenBank/DDBJ whole genome shotgun (WGS) entry which is preliminary data.</text>
</comment>
<dbReference type="SUPFAM" id="SSF49299">
    <property type="entry name" value="PKD domain"/>
    <property type="match status" value="1"/>
</dbReference>
<dbReference type="PRINTS" id="PR00723">
    <property type="entry name" value="SUBTILISIN"/>
</dbReference>
<dbReference type="PANTHER" id="PTHR43399:SF4">
    <property type="entry name" value="CELL WALL-ASSOCIATED PROTEASE"/>
    <property type="match status" value="1"/>
</dbReference>
<dbReference type="InterPro" id="IPR022409">
    <property type="entry name" value="PKD/Chitinase_dom"/>
</dbReference>
<dbReference type="InterPro" id="IPR013783">
    <property type="entry name" value="Ig-like_fold"/>
</dbReference>
<dbReference type="Proteomes" id="UP000033452">
    <property type="component" value="Unassembled WGS sequence"/>
</dbReference>
<dbReference type="InterPro" id="IPR000601">
    <property type="entry name" value="PKD_dom"/>
</dbReference>
<dbReference type="GO" id="GO:0004252">
    <property type="term" value="F:serine-type endopeptidase activity"/>
    <property type="evidence" value="ECO:0007669"/>
    <property type="project" value="UniProtKB-UniRule"/>
</dbReference>
<feature type="active site" description="Charge relay system" evidence="5 6">
    <location>
        <position position="220"/>
    </location>
</feature>
<dbReference type="InterPro" id="IPR023828">
    <property type="entry name" value="Peptidase_S8_Ser-AS"/>
</dbReference>
<keyword evidence="12" id="KW-1185">Reference proteome</keyword>
<feature type="domain" description="PKD" evidence="9">
    <location>
        <begin position="669"/>
        <end position="756"/>
    </location>
</feature>
<dbReference type="PATRIC" id="fig|43658.5.peg.2390"/>
<organism evidence="11 12">
    <name type="scientific">Pseudoalteromonas rubra</name>
    <dbReference type="NCBI Taxonomy" id="43658"/>
    <lineage>
        <taxon>Bacteria</taxon>
        <taxon>Pseudomonadati</taxon>
        <taxon>Pseudomonadota</taxon>
        <taxon>Gammaproteobacteria</taxon>
        <taxon>Alteromonadales</taxon>
        <taxon>Pseudoalteromonadaceae</taxon>
        <taxon>Pseudoalteromonas</taxon>
    </lineage>
</organism>
<dbReference type="InterPro" id="IPR037045">
    <property type="entry name" value="S8pro/Inhibitor_I9_sf"/>
</dbReference>
<dbReference type="InterPro" id="IPR015500">
    <property type="entry name" value="Peptidase_S8_subtilisin-rel"/>
</dbReference>
<dbReference type="SMART" id="SM00089">
    <property type="entry name" value="PKD"/>
    <property type="match status" value="1"/>
</dbReference>
<evidence type="ECO:0000259" key="10">
    <source>
        <dbReference type="PROSITE" id="PS51829"/>
    </source>
</evidence>
<evidence type="ECO:0000313" key="12">
    <source>
        <dbReference type="Proteomes" id="UP000033452"/>
    </source>
</evidence>
<dbReference type="RefSeq" id="WP_046005085.1">
    <property type="nucleotide sequence ID" value="NZ_JXYA01000023.1"/>
</dbReference>
<dbReference type="InterPro" id="IPR034204">
    <property type="entry name" value="PfSUB1-like_cat_dom"/>
</dbReference>
<evidence type="ECO:0000256" key="8">
    <source>
        <dbReference type="SAM" id="SignalP"/>
    </source>
</evidence>
<dbReference type="OrthoDB" id="9790784at2"/>
<dbReference type="Gene3D" id="2.60.120.260">
    <property type="entry name" value="Galactose-binding domain-like"/>
    <property type="match status" value="1"/>
</dbReference>
<dbReference type="InterPro" id="IPR051048">
    <property type="entry name" value="Peptidase_S8/S53_subtilisin"/>
</dbReference>
<keyword evidence="3 6" id="KW-0378">Hydrolase</keyword>
<dbReference type="PANTHER" id="PTHR43399">
    <property type="entry name" value="SUBTILISIN-RELATED"/>
    <property type="match status" value="1"/>
</dbReference>
<dbReference type="PROSITE" id="PS51829">
    <property type="entry name" value="P_HOMO_B"/>
    <property type="match status" value="1"/>
</dbReference>
<dbReference type="InterPro" id="IPR023827">
    <property type="entry name" value="Peptidase_S8_Asp-AS"/>
</dbReference>
<dbReference type="CDD" id="cd00146">
    <property type="entry name" value="PKD"/>
    <property type="match status" value="1"/>
</dbReference>
<keyword evidence="4 6" id="KW-0720">Serine protease</keyword>
<dbReference type="Pfam" id="PF01483">
    <property type="entry name" value="P_proprotein"/>
    <property type="match status" value="1"/>
</dbReference>
<dbReference type="PROSITE" id="PS00136">
    <property type="entry name" value="SUBTILASE_ASP"/>
    <property type="match status" value="1"/>
</dbReference>
<dbReference type="PROSITE" id="PS51892">
    <property type="entry name" value="SUBTILASE"/>
    <property type="match status" value="1"/>
</dbReference>
<dbReference type="AlphaFoldDB" id="A0A0F4QNY3"/>
<keyword evidence="2 6" id="KW-0645">Protease</keyword>
<evidence type="ECO:0000256" key="4">
    <source>
        <dbReference type="ARBA" id="ARBA00022825"/>
    </source>
</evidence>
<dbReference type="PROSITE" id="PS50093">
    <property type="entry name" value="PKD"/>
    <property type="match status" value="1"/>
</dbReference>
<dbReference type="PROSITE" id="PS00137">
    <property type="entry name" value="SUBTILASE_HIS"/>
    <property type="match status" value="1"/>
</dbReference>
<feature type="active site" description="Charge relay system" evidence="5 6">
    <location>
        <position position="165"/>
    </location>
</feature>
<dbReference type="Gene3D" id="3.40.50.200">
    <property type="entry name" value="Peptidase S8/S53 domain"/>
    <property type="match status" value="1"/>
</dbReference>
<dbReference type="InterPro" id="IPR035986">
    <property type="entry name" value="PKD_dom_sf"/>
</dbReference>
<evidence type="ECO:0000256" key="3">
    <source>
        <dbReference type="ARBA" id="ARBA00022801"/>
    </source>
</evidence>
<sequence length="833" mass="86870">MKLKFSALTLALLPVFSGAAQAAVQITATEKTNDNSVMVVFKKDASSALRAQARNLVKARISDNNADEVDDRYKHVLAGRLANFKLDGLSSKEAIAKLAKHPAVEYVEPDYQVKALGIPDDARFGELWGLHNTGQTGGVEDADIDAPEAWDISIGSRDVIVGVIDTGVDYLHPDLAANMWQNPGEIAGDGIDNDNNGYVDDVYGVNAITGSGDPMDDQGHGTHVSGTIGATGNDATGVVGVNHEVSIVGCKFLDSSGSGSTSDAIECIDYMVSLKQAGHNVRVLNNSWGGGGFSQTLADAITASENADILFVAAAGNGAVDNDSNPHYPSSYEHDSVFSIASTTDNDTMSSFSQWGLTSVDMGAPGSAILSTVPGGGYSSFSGTSMATPHVAGVAALVLSIDPTLDTLSLKNLLMQSGDANAALEGKTVAGTRLNAHQALLDADPTPGFRMGVTPGTQEITAGETASYEFNFTSVADWQGDIALTLDSALPGAVLSQNTATPGSTVTLTVPTTADTQWGNYSFTVNGTSGDLAESKAVSLSVLPQGLSDFSYDNTTAVDIPDNDANGISSVITVADDITIFDSNTLVDITHTYIGDLLVTLTSPAGTSVTLHNRSGGSTDNLVDTFNSAAFNGEAARGDWTLSVSDNAGVDTGTLNNWTLTLTGLGEVSAQPPVAGFSFEKSGLSVTFTDSSTDANNDIVSWQWDFGDGNSSSDANPTHVYTTSGTYSATLTVTDSEGNSNSTTQEVTVSSDDIALEVVRTNKSRLGFYRVSLSWSGSSAEQVDIYRDGALLRTVNNSGQFRDFGRDPAVTGFTYKICQASDICSNEVSVSFQ</sequence>
<dbReference type="EMBL" id="JXYA01000023">
    <property type="protein sequence ID" value="KJZ08960.1"/>
    <property type="molecule type" value="Genomic_DNA"/>
</dbReference>
<evidence type="ECO:0000256" key="2">
    <source>
        <dbReference type="ARBA" id="ARBA00022670"/>
    </source>
</evidence>
<dbReference type="Pfam" id="PF00082">
    <property type="entry name" value="Peptidase_S8"/>
    <property type="match status" value="1"/>
</dbReference>
<comment type="similarity">
    <text evidence="1 6 7">Belongs to the peptidase S8 family.</text>
</comment>
<feature type="active site" description="Charge relay system" evidence="5 6">
    <location>
        <position position="385"/>
    </location>
</feature>
<evidence type="ECO:0000313" key="11">
    <source>
        <dbReference type="EMBL" id="KJZ08960.1"/>
    </source>
</evidence>
<dbReference type="InterPro" id="IPR000209">
    <property type="entry name" value="Peptidase_S8/S53_dom"/>
</dbReference>